<comment type="caution">
    <text evidence="2">The sequence shown here is derived from an EMBL/GenBank/DDBJ whole genome shotgun (WGS) entry which is preliminary data.</text>
</comment>
<feature type="domain" description="DinB-like" evidence="1">
    <location>
        <begin position="26"/>
        <end position="178"/>
    </location>
</feature>
<accession>A0ABP8G7R0</accession>
<reference evidence="3" key="1">
    <citation type="journal article" date="2019" name="Int. J. Syst. Evol. Microbiol.">
        <title>The Global Catalogue of Microorganisms (GCM) 10K type strain sequencing project: providing services to taxonomists for standard genome sequencing and annotation.</title>
        <authorList>
            <consortium name="The Broad Institute Genomics Platform"/>
            <consortium name="The Broad Institute Genome Sequencing Center for Infectious Disease"/>
            <person name="Wu L."/>
            <person name="Ma J."/>
        </authorList>
    </citation>
    <scope>NUCLEOTIDE SEQUENCE [LARGE SCALE GENOMIC DNA]</scope>
    <source>
        <strain evidence="3">JCM 17919</strain>
    </source>
</reference>
<dbReference type="Gene3D" id="1.20.120.450">
    <property type="entry name" value="dinb family like domain"/>
    <property type="match status" value="1"/>
</dbReference>
<dbReference type="InterPro" id="IPR024775">
    <property type="entry name" value="DinB-like"/>
</dbReference>
<dbReference type="Pfam" id="PF12867">
    <property type="entry name" value="DinB_2"/>
    <property type="match status" value="1"/>
</dbReference>
<dbReference type="SUPFAM" id="SSF109854">
    <property type="entry name" value="DinB/YfiT-like putative metalloenzymes"/>
    <property type="match status" value="1"/>
</dbReference>
<keyword evidence="3" id="KW-1185">Reference proteome</keyword>
<gene>
    <name evidence="2" type="ORF">GCM10023184_03590</name>
</gene>
<organism evidence="2 3">
    <name type="scientific">Flaviaesturariibacter amylovorans</name>
    <dbReference type="NCBI Taxonomy" id="1084520"/>
    <lineage>
        <taxon>Bacteria</taxon>
        <taxon>Pseudomonadati</taxon>
        <taxon>Bacteroidota</taxon>
        <taxon>Chitinophagia</taxon>
        <taxon>Chitinophagales</taxon>
        <taxon>Chitinophagaceae</taxon>
        <taxon>Flaviaestuariibacter</taxon>
    </lineage>
</organism>
<dbReference type="Proteomes" id="UP001501725">
    <property type="component" value="Unassembled WGS sequence"/>
</dbReference>
<dbReference type="RefSeq" id="WP_345252909.1">
    <property type="nucleotide sequence ID" value="NZ_BAABGY010000001.1"/>
</dbReference>
<dbReference type="InterPro" id="IPR034660">
    <property type="entry name" value="DinB/YfiT-like"/>
</dbReference>
<evidence type="ECO:0000313" key="3">
    <source>
        <dbReference type="Proteomes" id="UP001501725"/>
    </source>
</evidence>
<evidence type="ECO:0000313" key="2">
    <source>
        <dbReference type="EMBL" id="GAA4319015.1"/>
    </source>
</evidence>
<evidence type="ECO:0000259" key="1">
    <source>
        <dbReference type="Pfam" id="PF12867"/>
    </source>
</evidence>
<name>A0ABP8G7R0_9BACT</name>
<sequence length="209" mass="23986">MAKYNSEELLQSLRTDVERLAAAGRFFKEVDKNKMIYTSSPEKWSVVQVLEHLNAYGRYYLPAMERAMTEKVTGRAPWFESGFWGDYFTKSMKPTNVYEVKNKMKAMKAYSFPNSLNVDTVVNEFIRQQDELLRLLELSKHVDLGAVKVPITITKLIKLKLGDTLRFLIAHQQRHMIQARNTLKGLGIATDRFPVIVETGHKKAVLATS</sequence>
<protein>
    <recommendedName>
        <fullName evidence="1">DinB-like domain-containing protein</fullName>
    </recommendedName>
</protein>
<proteinExistence type="predicted"/>
<dbReference type="EMBL" id="BAABGY010000001">
    <property type="protein sequence ID" value="GAA4319015.1"/>
    <property type="molecule type" value="Genomic_DNA"/>
</dbReference>